<dbReference type="PANTHER" id="PTHR13793">
    <property type="entry name" value="PHD FINGER PROTEINS"/>
    <property type="match status" value="1"/>
</dbReference>
<evidence type="ECO:0000313" key="7">
    <source>
        <dbReference type="EMBL" id="KAF3328584.1"/>
    </source>
</evidence>
<feature type="domain" description="PHD-type" evidence="6">
    <location>
        <begin position="183"/>
        <end position="298"/>
    </location>
</feature>
<keyword evidence="8" id="KW-1185">Reference proteome</keyword>
<dbReference type="GO" id="GO:0008270">
    <property type="term" value="F:zinc ion binding"/>
    <property type="evidence" value="ECO:0007669"/>
    <property type="project" value="UniProtKB-KW"/>
</dbReference>
<keyword evidence="1" id="KW-0479">Metal-binding</keyword>
<dbReference type="GO" id="GO:0008168">
    <property type="term" value="F:methyltransferase activity"/>
    <property type="evidence" value="ECO:0007669"/>
    <property type="project" value="UniProtKB-KW"/>
</dbReference>
<dbReference type="Pfam" id="PF13831">
    <property type="entry name" value="PHD_2"/>
    <property type="match status" value="1"/>
</dbReference>
<dbReference type="Pfam" id="PF13832">
    <property type="entry name" value="zf-HC5HC2H_2"/>
    <property type="match status" value="1"/>
</dbReference>
<keyword evidence="7" id="KW-0489">Methyltransferase</keyword>
<evidence type="ECO:0000256" key="2">
    <source>
        <dbReference type="ARBA" id="ARBA00022771"/>
    </source>
</evidence>
<sequence length="362" mass="41123">MSIAKIDVAIAVLKSETVRCQVAVHQGLLLCGMPCLPIDKQKRVLCSCSQCNGIKLTPARFESHTGSRRKNWKLIVKVKGTDIKLDDRLTGKKPGVAKTTQRNAPITMKQKVEELLQEPYTPVYARWTTEMCAICRWIEDWDYNKMIICNRCQVAVHQECYGARDVNDLTSWVCRACEEPQVKRHCCLCPIKGGALKRTDVGDFWVHVTCTWFQPKMTFRDPNGMEPAVGVLSVPLDSFKKKCVICEQVHGACTKCCKCNVYYHAICASRAGYRMELHTYVSHGKQISCFDSYCPNHGFDYNFNTDESDESGVKCLCQVPNCQDTWCDSFNCVHNIPFFCLMGHFGFIVAFFLSIESIHVEF</sequence>
<dbReference type="FunFam" id="3.30.40.10:FF:000464">
    <property type="entry name" value="Histone-lysine N-methyltransferase"/>
    <property type="match status" value="1"/>
</dbReference>
<dbReference type="EMBL" id="SWLB01000015">
    <property type="protein sequence ID" value="KAF3328584.1"/>
    <property type="molecule type" value="Genomic_DNA"/>
</dbReference>
<name>A0A833QSQ1_9POAL</name>
<dbReference type="Gene3D" id="3.30.40.10">
    <property type="entry name" value="Zinc/RING finger domain, C3HC4 (zinc finger)"/>
    <property type="match status" value="1"/>
</dbReference>
<dbReference type="SUPFAM" id="SSF57903">
    <property type="entry name" value="FYVE/PHD zinc finger"/>
    <property type="match status" value="1"/>
</dbReference>
<protein>
    <submittedName>
        <fullName evidence="7">Histone-lysine N-methyltransferase ATX4-like protein</fullName>
    </submittedName>
</protein>
<dbReference type="PROSITE" id="PS01359">
    <property type="entry name" value="ZF_PHD_1"/>
    <property type="match status" value="1"/>
</dbReference>
<dbReference type="CDD" id="cd15495">
    <property type="entry name" value="PHD_ATX3_4_5_like"/>
    <property type="match status" value="1"/>
</dbReference>
<evidence type="ECO:0000256" key="4">
    <source>
        <dbReference type="PROSITE-ProRule" id="PRU00146"/>
    </source>
</evidence>
<dbReference type="Proteomes" id="UP000623129">
    <property type="component" value="Unassembled WGS sequence"/>
</dbReference>
<feature type="domain" description="PHD-type" evidence="5">
    <location>
        <begin position="129"/>
        <end position="180"/>
    </location>
</feature>
<dbReference type="AlphaFoldDB" id="A0A833QSQ1"/>
<gene>
    <name evidence="7" type="ORF">FCM35_KLT05662</name>
</gene>
<dbReference type="GO" id="GO:0032259">
    <property type="term" value="P:methylation"/>
    <property type="evidence" value="ECO:0007669"/>
    <property type="project" value="UniProtKB-KW"/>
</dbReference>
<evidence type="ECO:0000256" key="1">
    <source>
        <dbReference type="ARBA" id="ARBA00022723"/>
    </source>
</evidence>
<keyword evidence="7" id="KW-0808">Transferase</keyword>
<dbReference type="OrthoDB" id="308383at2759"/>
<accession>A0A833QSQ1</accession>
<dbReference type="InterPro" id="IPR050701">
    <property type="entry name" value="Histone_Mod_Regulator"/>
</dbReference>
<dbReference type="SMART" id="SM00249">
    <property type="entry name" value="PHD"/>
    <property type="match status" value="2"/>
</dbReference>
<evidence type="ECO:0000313" key="8">
    <source>
        <dbReference type="Proteomes" id="UP000623129"/>
    </source>
</evidence>
<dbReference type="PROSITE" id="PS51805">
    <property type="entry name" value="EPHD"/>
    <property type="match status" value="1"/>
</dbReference>
<dbReference type="InterPro" id="IPR034732">
    <property type="entry name" value="EPHD"/>
</dbReference>
<comment type="caution">
    <text evidence="7">The sequence shown here is derived from an EMBL/GenBank/DDBJ whole genome shotgun (WGS) entry which is preliminary data.</text>
</comment>
<dbReference type="PANTHER" id="PTHR13793:SF132">
    <property type="entry name" value="HISTONE-LYSINE N-METHYLTRANSFERASE ATX5"/>
    <property type="match status" value="1"/>
</dbReference>
<proteinExistence type="predicted"/>
<dbReference type="PROSITE" id="PS50016">
    <property type="entry name" value="ZF_PHD_2"/>
    <property type="match status" value="1"/>
</dbReference>
<dbReference type="InterPro" id="IPR019787">
    <property type="entry name" value="Znf_PHD-finger"/>
</dbReference>
<organism evidence="7 8">
    <name type="scientific">Carex littledalei</name>
    <dbReference type="NCBI Taxonomy" id="544730"/>
    <lineage>
        <taxon>Eukaryota</taxon>
        <taxon>Viridiplantae</taxon>
        <taxon>Streptophyta</taxon>
        <taxon>Embryophyta</taxon>
        <taxon>Tracheophyta</taxon>
        <taxon>Spermatophyta</taxon>
        <taxon>Magnoliopsida</taxon>
        <taxon>Liliopsida</taxon>
        <taxon>Poales</taxon>
        <taxon>Cyperaceae</taxon>
        <taxon>Cyperoideae</taxon>
        <taxon>Cariceae</taxon>
        <taxon>Carex</taxon>
        <taxon>Carex subgen. Euthyceras</taxon>
    </lineage>
</organism>
<dbReference type="InterPro" id="IPR013083">
    <property type="entry name" value="Znf_RING/FYVE/PHD"/>
</dbReference>
<keyword evidence="3" id="KW-0862">Zinc</keyword>
<dbReference type="InterPro" id="IPR001965">
    <property type="entry name" value="Znf_PHD"/>
</dbReference>
<evidence type="ECO:0000259" key="5">
    <source>
        <dbReference type="PROSITE" id="PS50016"/>
    </source>
</evidence>
<dbReference type="InterPro" id="IPR019786">
    <property type="entry name" value="Zinc_finger_PHD-type_CS"/>
</dbReference>
<evidence type="ECO:0000256" key="3">
    <source>
        <dbReference type="ARBA" id="ARBA00022833"/>
    </source>
</evidence>
<dbReference type="InterPro" id="IPR011011">
    <property type="entry name" value="Znf_FYVE_PHD"/>
</dbReference>
<dbReference type="GO" id="GO:0006357">
    <property type="term" value="P:regulation of transcription by RNA polymerase II"/>
    <property type="evidence" value="ECO:0007669"/>
    <property type="project" value="TreeGrafter"/>
</dbReference>
<reference evidence="7" key="1">
    <citation type="submission" date="2020-01" db="EMBL/GenBank/DDBJ databases">
        <title>Genome sequence of Kobresia littledalei, the first chromosome-level genome in the family Cyperaceae.</title>
        <authorList>
            <person name="Qu G."/>
        </authorList>
    </citation>
    <scope>NUCLEOTIDE SEQUENCE</scope>
    <source>
        <strain evidence="7">C.B.Clarke</strain>
        <tissue evidence="7">Leaf</tissue>
    </source>
</reference>
<keyword evidence="2 4" id="KW-0863">Zinc-finger</keyword>
<dbReference type="InterPro" id="IPR042011">
    <property type="entry name" value="ATX3/4/5_PHD"/>
</dbReference>
<evidence type="ECO:0000259" key="6">
    <source>
        <dbReference type="PROSITE" id="PS51805"/>
    </source>
</evidence>